<feature type="transmembrane region" description="Helical" evidence="6">
    <location>
        <begin position="137"/>
        <end position="154"/>
    </location>
</feature>
<keyword evidence="3 6" id="KW-0812">Transmembrane</keyword>
<gene>
    <name evidence="7" type="ORF">BRW62_03530</name>
</gene>
<dbReference type="Proteomes" id="UP000231057">
    <property type="component" value="Chromosome"/>
</dbReference>
<feature type="transmembrane region" description="Helical" evidence="6">
    <location>
        <begin position="35"/>
        <end position="55"/>
    </location>
</feature>
<keyword evidence="5 6" id="KW-0472">Membrane</keyword>
<dbReference type="InterPro" id="IPR020948">
    <property type="entry name" value="P_starv_induced_PsiE-like"/>
</dbReference>
<protein>
    <recommendedName>
        <fullName evidence="9">Phosphate-starvation-inducible E-like protein</fullName>
    </recommendedName>
</protein>
<dbReference type="EMBL" id="CP018092">
    <property type="protein sequence ID" value="ATS17967.1"/>
    <property type="molecule type" value="Genomic_DNA"/>
</dbReference>
<dbReference type="RefSeq" id="WP_099798321.1">
    <property type="nucleotide sequence ID" value="NZ_CP018092.1"/>
</dbReference>
<evidence type="ECO:0000313" key="8">
    <source>
        <dbReference type="Proteomes" id="UP000231057"/>
    </source>
</evidence>
<feature type="transmembrane region" description="Helical" evidence="6">
    <location>
        <begin position="107"/>
        <end position="125"/>
    </location>
</feature>
<dbReference type="Pfam" id="PF06146">
    <property type="entry name" value="PsiE"/>
    <property type="match status" value="1"/>
</dbReference>
<evidence type="ECO:0000256" key="3">
    <source>
        <dbReference type="ARBA" id="ARBA00022692"/>
    </source>
</evidence>
<keyword evidence="4 6" id="KW-1133">Transmembrane helix</keyword>
<dbReference type="OrthoDB" id="488857at2"/>
<name>A0A2D2Q121_PARLV</name>
<evidence type="ECO:0000313" key="7">
    <source>
        <dbReference type="EMBL" id="ATS17967.1"/>
    </source>
</evidence>
<keyword evidence="8" id="KW-1185">Reference proteome</keyword>
<proteinExistence type="predicted"/>
<organism evidence="7 8">
    <name type="scientific">Parathermosynechococcus lividus PCC 6715</name>
    <dbReference type="NCBI Taxonomy" id="1917166"/>
    <lineage>
        <taxon>Bacteria</taxon>
        <taxon>Bacillati</taxon>
        <taxon>Cyanobacteriota</taxon>
        <taxon>Cyanophyceae</taxon>
        <taxon>Acaryochloridales</taxon>
        <taxon>Thermosynechococcaceae</taxon>
        <taxon>Parathermosynechococcus</taxon>
    </lineage>
</organism>
<evidence type="ECO:0000256" key="4">
    <source>
        <dbReference type="ARBA" id="ARBA00022989"/>
    </source>
</evidence>
<evidence type="ECO:0000256" key="1">
    <source>
        <dbReference type="ARBA" id="ARBA00004651"/>
    </source>
</evidence>
<reference evidence="8" key="2">
    <citation type="journal article" date="2022" name="Front. Microbiol.">
        <title>Comparative Genomic Analysis Revealed Distinct Molecular Components and Organization of CO2-Concentrating Mechanism in Thermophilic Cyanobacteria.</title>
        <authorList>
            <person name="Tang J."/>
            <person name="Zhou H."/>
            <person name="Yao D."/>
            <person name="Riaz S."/>
            <person name="You D."/>
            <person name="Klepacz-Smolka A."/>
            <person name="Daroch M."/>
        </authorList>
    </citation>
    <scope>NUCLEOTIDE SEQUENCE [LARGE SCALE GENOMIC DNA]</scope>
    <source>
        <strain evidence="8">PCC 6715</strain>
    </source>
</reference>
<dbReference type="GO" id="GO:0005886">
    <property type="term" value="C:plasma membrane"/>
    <property type="evidence" value="ECO:0007669"/>
    <property type="project" value="UniProtKB-SubCell"/>
</dbReference>
<feature type="transmembrane region" description="Helical" evidence="6">
    <location>
        <begin position="75"/>
        <end position="95"/>
    </location>
</feature>
<evidence type="ECO:0000256" key="5">
    <source>
        <dbReference type="ARBA" id="ARBA00023136"/>
    </source>
</evidence>
<sequence>MRRWLQPLILFWQQVLIFLQDNQQFLQFLSQIEGIATRVLAIGMLLVVVVAIVDLGRILTIDLLTPPLGQFNLQLVKIFGLFLNVLVALEILENITAYLKTHVSSQIVELVIVTSLIAIARKIIILDIDQPETVAKLLGLAIAILALSASYWIVRRLNYRRRP</sequence>
<dbReference type="KEGG" id="slw:BRW62_03530"/>
<comment type="subcellular location">
    <subcellularLocation>
        <location evidence="1">Cell membrane</location>
        <topology evidence="1">Multi-pass membrane protein</topology>
    </subcellularLocation>
</comment>
<dbReference type="AlphaFoldDB" id="A0A2D2Q121"/>
<accession>A0A2D2Q121</accession>
<evidence type="ECO:0000256" key="6">
    <source>
        <dbReference type="SAM" id="Phobius"/>
    </source>
</evidence>
<evidence type="ECO:0008006" key="9">
    <source>
        <dbReference type="Google" id="ProtNLM"/>
    </source>
</evidence>
<evidence type="ECO:0000256" key="2">
    <source>
        <dbReference type="ARBA" id="ARBA00022475"/>
    </source>
</evidence>
<reference evidence="7 8" key="1">
    <citation type="submission" date="2016-11" db="EMBL/GenBank/DDBJ databases">
        <title>Complete genome sequence of thermophilic cyanobacteria strain Synechococcus sp. PCC6715.</title>
        <authorList>
            <person name="Tang J."/>
            <person name="Daroch M."/>
            <person name="Liang Y."/>
            <person name="Jiang D."/>
            <person name="Shah M."/>
        </authorList>
    </citation>
    <scope>NUCLEOTIDE SEQUENCE [LARGE SCALE GENOMIC DNA]</scope>
    <source>
        <strain evidence="7 8">PCC 6715</strain>
    </source>
</reference>
<keyword evidence="2" id="KW-1003">Cell membrane</keyword>